<evidence type="ECO:0000313" key="4">
    <source>
        <dbReference type="Proteomes" id="UP000191554"/>
    </source>
</evidence>
<dbReference type="PROSITE" id="PS51272">
    <property type="entry name" value="SLH"/>
    <property type="match status" value="1"/>
</dbReference>
<name>A0A1V4SR98_RUMHU</name>
<dbReference type="OrthoDB" id="2933491at2"/>
<evidence type="ECO:0000256" key="1">
    <source>
        <dbReference type="ARBA" id="ARBA00022737"/>
    </source>
</evidence>
<keyword evidence="4" id="KW-1185">Reference proteome</keyword>
<dbReference type="InterPro" id="IPR001119">
    <property type="entry name" value="SLH_dom"/>
</dbReference>
<protein>
    <recommendedName>
        <fullName evidence="2">SLH domain-containing protein</fullName>
    </recommendedName>
</protein>
<comment type="caution">
    <text evidence="3">The sequence shown here is derived from an EMBL/GenBank/DDBJ whole genome shotgun (WGS) entry which is preliminary data.</text>
</comment>
<feature type="domain" description="SLH" evidence="2">
    <location>
        <begin position="173"/>
        <end position="236"/>
    </location>
</feature>
<sequence>MSASKTNLGLAEHAEMALSQKWGYVLGTWGQVLTPTILEQKRKQLGAGVEQYLDFIKEHWLGQRTVDCIGLFKSYFWWTPAGPIYDAKTDLNADGMYNAAKIKGSLSSLPEVPGLGVHKPGHIGVYVGNGWVIESKGTKNGVVKTPLKGIGANAWTHWLECPFVTYVKEELSMGKVFKDVEDSRWSAKHIAAAKELGLISGNPDGTFNPSGTLTREQAAVLMVKLYEAVTGKQVVK</sequence>
<gene>
    <name evidence="3" type="ORF">CLHUN_02080</name>
</gene>
<evidence type="ECO:0000259" key="2">
    <source>
        <dbReference type="PROSITE" id="PS51272"/>
    </source>
</evidence>
<reference evidence="3 4" key="1">
    <citation type="submission" date="2017-03" db="EMBL/GenBank/DDBJ databases">
        <title>Genome sequence of Clostridium hungatei DSM 14427.</title>
        <authorList>
            <person name="Poehlein A."/>
            <person name="Daniel R."/>
        </authorList>
    </citation>
    <scope>NUCLEOTIDE SEQUENCE [LARGE SCALE GENOMIC DNA]</scope>
    <source>
        <strain evidence="3 4">DSM 14427</strain>
    </source>
</reference>
<keyword evidence="1" id="KW-0677">Repeat</keyword>
<proteinExistence type="predicted"/>
<dbReference type="InterPro" id="IPR038765">
    <property type="entry name" value="Papain-like_cys_pep_sf"/>
</dbReference>
<dbReference type="STRING" id="48256.CLHUN_02080"/>
<dbReference type="Proteomes" id="UP000191554">
    <property type="component" value="Unassembled WGS sequence"/>
</dbReference>
<organism evidence="3 4">
    <name type="scientific">Ruminiclostridium hungatei</name>
    <name type="common">Clostridium hungatei</name>
    <dbReference type="NCBI Taxonomy" id="48256"/>
    <lineage>
        <taxon>Bacteria</taxon>
        <taxon>Bacillati</taxon>
        <taxon>Bacillota</taxon>
        <taxon>Clostridia</taxon>
        <taxon>Eubacteriales</taxon>
        <taxon>Oscillospiraceae</taxon>
        <taxon>Ruminiclostridium</taxon>
    </lineage>
</organism>
<accession>A0A1V4SR98</accession>
<dbReference type="EMBL" id="MZGX01000001">
    <property type="protein sequence ID" value="OPX46392.1"/>
    <property type="molecule type" value="Genomic_DNA"/>
</dbReference>
<dbReference type="Gene3D" id="3.90.1720.10">
    <property type="entry name" value="endopeptidase domain like (from Nostoc punctiforme)"/>
    <property type="match status" value="1"/>
</dbReference>
<dbReference type="SUPFAM" id="SSF54001">
    <property type="entry name" value="Cysteine proteinases"/>
    <property type="match status" value="1"/>
</dbReference>
<evidence type="ECO:0000313" key="3">
    <source>
        <dbReference type="EMBL" id="OPX46392.1"/>
    </source>
</evidence>
<dbReference type="Pfam" id="PF00395">
    <property type="entry name" value="SLH"/>
    <property type="match status" value="1"/>
</dbReference>
<dbReference type="RefSeq" id="WP_080062706.1">
    <property type="nucleotide sequence ID" value="NZ_MZGX01000001.1"/>
</dbReference>
<dbReference type="AlphaFoldDB" id="A0A1V4SR98"/>